<evidence type="ECO:0000256" key="12">
    <source>
        <dbReference type="ARBA" id="ARBA00022989"/>
    </source>
</evidence>
<evidence type="ECO:0000259" key="23">
    <source>
        <dbReference type="Pfam" id="PF02775"/>
    </source>
</evidence>
<evidence type="ECO:0000256" key="19">
    <source>
        <dbReference type="ARBA" id="ARBA00048767"/>
    </source>
</evidence>
<dbReference type="FunFam" id="3.20.20.80:FF:000036">
    <property type="entry name" value="Beta-galactosidase"/>
    <property type="match status" value="1"/>
</dbReference>
<feature type="domain" description="Thiamine pyrophosphate enzyme central" evidence="21">
    <location>
        <begin position="863"/>
        <end position="995"/>
    </location>
</feature>
<keyword evidence="13" id="KW-0786">Thiamine pyrophosphate</keyword>
<proteinExistence type="inferred from homology"/>
<dbReference type="InterPro" id="IPR045229">
    <property type="entry name" value="TPP_enz"/>
</dbReference>
<comment type="cofactor">
    <cofactor evidence="1">
        <name>Mg(2+)</name>
        <dbReference type="ChEBI" id="CHEBI:18420"/>
    </cofactor>
</comment>
<feature type="domain" description="Thiamine pyrophosphate enzyme TPP-binding" evidence="23">
    <location>
        <begin position="1057"/>
        <end position="1205"/>
    </location>
</feature>
<dbReference type="InterPro" id="IPR029035">
    <property type="entry name" value="DHS-like_NAD/FAD-binding_dom"/>
</dbReference>
<dbReference type="PROSITE" id="PS01182">
    <property type="entry name" value="GLYCOSYL_HYDROL_F35"/>
    <property type="match status" value="1"/>
</dbReference>
<dbReference type="InterPro" id="IPR001944">
    <property type="entry name" value="Glycoside_Hdrlase_35"/>
</dbReference>
<dbReference type="GO" id="GO:0050660">
    <property type="term" value="F:flavin adenine dinucleotide binding"/>
    <property type="evidence" value="ECO:0007669"/>
    <property type="project" value="TreeGrafter"/>
</dbReference>
<dbReference type="PANTHER" id="PTHR18968:SF166">
    <property type="entry name" value="2-HYDROXYACYL-COA LYASE 2"/>
    <property type="match status" value="1"/>
</dbReference>
<evidence type="ECO:0000259" key="22">
    <source>
        <dbReference type="Pfam" id="PF01301"/>
    </source>
</evidence>
<dbReference type="Pfam" id="PF21467">
    <property type="entry name" value="BetaGal_gal-bd"/>
    <property type="match status" value="1"/>
</dbReference>
<dbReference type="Pfam" id="PF00205">
    <property type="entry name" value="TPP_enzyme_M"/>
    <property type="match status" value="2"/>
</dbReference>
<reference evidence="28" key="1">
    <citation type="submission" date="2024-04" db="EMBL/GenBank/DDBJ databases">
        <title>Salinicola lusitanus LLJ914,a marine bacterium isolated from the Okinawa Trough.</title>
        <authorList>
            <person name="Li J."/>
        </authorList>
    </citation>
    <scope>NUCLEOTIDE SEQUENCE [LARGE SCALE GENOMIC DNA]</scope>
</reference>
<evidence type="ECO:0000256" key="20">
    <source>
        <dbReference type="RuleBase" id="RU000675"/>
    </source>
</evidence>
<dbReference type="SUPFAM" id="SSF52467">
    <property type="entry name" value="DHS-like NAD/FAD-binding domain"/>
    <property type="match status" value="2"/>
</dbReference>
<dbReference type="PANTHER" id="PTHR18968">
    <property type="entry name" value="THIAMINE PYROPHOSPHATE ENZYMES"/>
    <property type="match status" value="1"/>
</dbReference>
<dbReference type="GO" id="GO:0005948">
    <property type="term" value="C:acetolactate synthase complex"/>
    <property type="evidence" value="ECO:0007669"/>
    <property type="project" value="TreeGrafter"/>
</dbReference>
<dbReference type="InterPro" id="IPR012000">
    <property type="entry name" value="Thiamin_PyroP_enz_cen_dom"/>
</dbReference>
<comment type="catalytic activity">
    <reaction evidence="19">
        <text>(2R)-hydroxyhexadecanoyl-CoA = pentadecanal + formyl-CoA</text>
        <dbReference type="Rhea" id="RHEA:55212"/>
        <dbReference type="ChEBI" id="CHEBI:17302"/>
        <dbReference type="ChEBI" id="CHEBI:57376"/>
        <dbReference type="ChEBI" id="CHEBI:138654"/>
    </reaction>
    <physiologicalReaction direction="left-to-right" evidence="19">
        <dbReference type="Rhea" id="RHEA:55213"/>
    </physiologicalReaction>
</comment>
<dbReference type="Gene3D" id="2.60.120.260">
    <property type="entry name" value="Galactose-binding domain-like"/>
    <property type="match status" value="2"/>
</dbReference>
<dbReference type="InterPro" id="IPR008979">
    <property type="entry name" value="Galactose-bd-like_sf"/>
</dbReference>
<dbReference type="GO" id="GO:0000287">
    <property type="term" value="F:magnesium ion binding"/>
    <property type="evidence" value="ECO:0007669"/>
    <property type="project" value="InterPro"/>
</dbReference>
<evidence type="ECO:0000256" key="4">
    <source>
        <dbReference type="ARBA" id="ARBA00007812"/>
    </source>
</evidence>
<dbReference type="GO" id="GO:0005975">
    <property type="term" value="P:carbohydrate metabolic process"/>
    <property type="evidence" value="ECO:0007669"/>
    <property type="project" value="InterPro"/>
</dbReference>
<dbReference type="Gene3D" id="3.40.50.1220">
    <property type="entry name" value="TPP-binding domain"/>
    <property type="match status" value="2"/>
</dbReference>
<comment type="catalytic activity">
    <reaction evidence="18">
        <text>2-hydroxyoctadecanoyl-CoA = heptadecanal + formyl-CoA</text>
        <dbReference type="Rhea" id="RHEA:55196"/>
        <dbReference type="ChEBI" id="CHEBI:57376"/>
        <dbReference type="ChEBI" id="CHEBI:74116"/>
        <dbReference type="ChEBI" id="CHEBI:138631"/>
    </reaction>
    <physiologicalReaction direction="left-to-right" evidence="18">
        <dbReference type="Rhea" id="RHEA:55197"/>
    </physiologicalReaction>
</comment>
<dbReference type="FunFam" id="2.60.120.260:FF:000049">
    <property type="entry name" value="Beta-galactosidase"/>
    <property type="match status" value="1"/>
</dbReference>
<sequence>MGSVEGLKDTSGQFTLDGKPFRILGGSIHYFRVPRQHWQDRLLKMKACGINTLTTYVPWNLHEPERGKFNFEDQLDLKAYVTLAAEVGLWVILRPGPYICAEWDLGGLPSWLLRDKNMQLRTSYSGFMEAVNQYFDHLVTVIRPLLYKEGGPVIALQIENEYGSYAKDKDYMRLIKNCFQSRGVDEFLMTSDNWEGLRCGGTEGVLRTINLQRLSFGAIQHLAEMQPQKPLMVMEYWSGWFDVWGEHHHVFHSEDMLNVVSEILERGISINLYMFHGGTSFGFMNGAMDLGTYKPQITSYDYDAPLSEAGDCTDKYYALRNLFSQYHSESLPEVPFSEQRREYSPVSVEQHLSLWDSLHLCQTYKSELPVNMENLPVNNSNGQSHGYTLYETSITCGGTLQSKNNIRDRALVFVNKQFVGTLDPSNHELVLSNGQAKQTLSLLVENCGRVNYGKALDQQHKGIVGDVFLNNIPLRGFTICSLEMKPNFITRLMSLDTWKSGYNITYMPGFFRARLNINGPPTDTFIRLPGWNKGVVFVNSHNLGRYWSIGPQQCLYLPGPWLYSGENQIIVFEEQKTDGMIIFAENPEYGKTIDTDFSMDCEVLCSLLGCVAGIAASGLLFAAYRLGLIYQCFHKTETKSPCHGGESVAEVLRAHGIKYVFTLVGGHISPILVACEKLGIRIIDTRHEATAVFAADAVARLSGTVGVAAVTAGPGLTNTVTAVKNAQMAESPLLLIGGAAGTLLQGRGALQDIDQMSLFKPLCKFCASIRTIREIVPTVRKALAIAQSGTPGPVFIEFPIDTLYPYHIVSKEFGVKNPPKGLMGKFVSWYLNNHLMNLFAGAWEPRDVSPLPVDIPQATDDQVQKCIELVSRAKKPVILLGSQATLPPTPADNIRKALENLGIPCFLGGMSRGLLGKDSPIHIRQNRRDALREADLVILAGTVCDFRLSYGRVLNRRSKIIAVNRDKTQLLKNSDMFWKPTVAIQGDAGSFLVNLSKGLKGYRCPEDWPQSLKSGDITKEKANRTKAEEKTDHHLNPLKVLHCVDELMSEDSIIVADGGDFVGSAAYILKPRGPLRWLDPGAFGTLGVGGGFALGAKLCRPDSEVWIIYGDGSLGYSVAEIDTFTRHKTPVIAVVGNDACWSQISREQVPMLGSNVACGLAFCDYHVVTDGYGGKGYLVGREDEEKLGDIIKQAQKDCREGKATLLNVLIGKTNFREGSISTETQSSRHGGESVAEVLRAHGIKYIFTLVGGHISPILVSCEKVGIRIIDTRHEATAVFAADAVARLSGTVGVAAVTAGPGVTNTVTAIKNAQMAESPLLLIGGAGATLLQGRGALQDIDQMSLFKPLCKFCASVRTIREIVPTVRKALAIAQSGTPGPVFIEFPIDTLYPYHIVAKEYVVKNPKGLIGKIIAWYLDNHVMNLFAGAWEPRDLSPLPVDIPQATEDQVQKCIELVSRAKKPVILVGSQATLPPTPVHNIRKALEDLGIPCFLGGMSRGILGKDNSIQIRQNRRDALREADLVILAGTVCDFRLNYGKTLNKRSKIIAVNRDKTQLLTNSDIFWKPTLAVKGDVGSFLVNLSKGLKGYRCPEDWPQSLKSADITKEKANRTKAEEKTDHHLNPLKVLYCVDELMSEDSIIVADGGDFVGSAAYILKPRGPLSWLDPGAFGTLGTGGGFALGAKVCRPDSEVWIIYGDGSLGYSVAEIDTFTRHKTPVIAVVGNNASWGQISRDQVPMLGSNVACGLAFCDYHLVADGYGGKGYLVGREDEEKLSDIIKQAQKDCHEGKATLLNVLIGVTNFREGCSSV</sequence>
<keyword evidence="11" id="KW-0460">Magnesium</keyword>
<evidence type="ECO:0000256" key="16">
    <source>
        <dbReference type="ARBA" id="ARBA00023239"/>
    </source>
</evidence>
<dbReference type="InterPro" id="IPR048913">
    <property type="entry name" value="BetaGal_gal-bd"/>
</dbReference>
<gene>
    <name evidence="27" type="ORF">WMY93_029395</name>
</gene>
<keyword evidence="12" id="KW-1133">Transmembrane helix</keyword>
<feature type="domain" description="Thiamine pyrophosphate enzyme N-terminal TPP-binding" evidence="24">
    <location>
        <begin position="644"/>
        <end position="758"/>
    </location>
</feature>
<dbReference type="Pfam" id="PF02776">
    <property type="entry name" value="TPP_enzyme_N"/>
    <property type="match status" value="2"/>
</dbReference>
<dbReference type="CDD" id="cd02004">
    <property type="entry name" value="TPP_BZL_OCoD_HPCL"/>
    <property type="match status" value="2"/>
</dbReference>
<evidence type="ECO:0000256" key="11">
    <source>
        <dbReference type="ARBA" id="ARBA00022842"/>
    </source>
</evidence>
<dbReference type="CDD" id="cd07035">
    <property type="entry name" value="TPP_PYR_POX_like"/>
    <property type="match status" value="2"/>
</dbReference>
<evidence type="ECO:0000313" key="28">
    <source>
        <dbReference type="Proteomes" id="UP001460270"/>
    </source>
</evidence>
<evidence type="ECO:0000256" key="2">
    <source>
        <dbReference type="ARBA" id="ARBA00001964"/>
    </source>
</evidence>
<dbReference type="GO" id="GO:0016829">
    <property type="term" value="F:lyase activity"/>
    <property type="evidence" value="ECO:0007669"/>
    <property type="project" value="UniProtKB-KW"/>
</dbReference>
<keyword evidence="15" id="KW-0472">Membrane</keyword>
<dbReference type="InterPro" id="IPR017853">
    <property type="entry name" value="GH"/>
</dbReference>
<dbReference type="Proteomes" id="UP001460270">
    <property type="component" value="Unassembled WGS sequence"/>
</dbReference>
<feature type="domain" description="Beta-galactosidase galactose-binding" evidence="26">
    <location>
        <begin position="508"/>
        <end position="567"/>
    </location>
</feature>
<dbReference type="SUPFAM" id="SSF52518">
    <property type="entry name" value="Thiamin diphosphate-binding fold (THDP-binding)"/>
    <property type="match status" value="4"/>
</dbReference>
<evidence type="ECO:0000256" key="15">
    <source>
        <dbReference type="ARBA" id="ARBA00023136"/>
    </source>
</evidence>
<dbReference type="InterPro" id="IPR019801">
    <property type="entry name" value="Glyco_hydro_35_CS"/>
</dbReference>
<dbReference type="Pfam" id="PF21317">
    <property type="entry name" value="BetaGal_ABD_1"/>
    <property type="match status" value="1"/>
</dbReference>
<dbReference type="SUPFAM" id="SSF49785">
    <property type="entry name" value="Galactose-binding domain-like"/>
    <property type="match status" value="1"/>
</dbReference>
<dbReference type="FunFam" id="3.40.50.1220:FF:000021">
    <property type="entry name" value="IlvB (bacterial acetolactate synthase)-like"/>
    <property type="match status" value="1"/>
</dbReference>
<keyword evidence="28" id="KW-1185">Reference proteome</keyword>
<dbReference type="InterPro" id="IPR012001">
    <property type="entry name" value="Thiamin_PyroP_enz_TPP-bd_dom"/>
</dbReference>
<feature type="domain" description="Beta-galactosidase 1-like first all-beta" evidence="25">
    <location>
        <begin position="382"/>
        <end position="482"/>
    </location>
</feature>
<evidence type="ECO:0000256" key="13">
    <source>
        <dbReference type="ARBA" id="ARBA00023052"/>
    </source>
</evidence>
<evidence type="ECO:0000313" key="27">
    <source>
        <dbReference type="EMBL" id="KAK7883221.1"/>
    </source>
</evidence>
<dbReference type="EC" id="3.2.1.23" evidence="20"/>
<dbReference type="Gene3D" id="3.40.50.970">
    <property type="match status" value="4"/>
</dbReference>
<dbReference type="GO" id="GO:0003984">
    <property type="term" value="F:acetolactate synthase activity"/>
    <property type="evidence" value="ECO:0007669"/>
    <property type="project" value="TreeGrafter"/>
</dbReference>
<feature type="domain" description="Glycoside hydrolase 35 catalytic" evidence="22">
    <location>
        <begin position="13"/>
        <end position="325"/>
    </location>
</feature>
<organism evidence="27 28">
    <name type="scientific">Mugilogobius chulae</name>
    <name type="common">yellowstripe goby</name>
    <dbReference type="NCBI Taxonomy" id="88201"/>
    <lineage>
        <taxon>Eukaryota</taxon>
        <taxon>Metazoa</taxon>
        <taxon>Chordata</taxon>
        <taxon>Craniata</taxon>
        <taxon>Vertebrata</taxon>
        <taxon>Euteleostomi</taxon>
        <taxon>Actinopterygii</taxon>
        <taxon>Neopterygii</taxon>
        <taxon>Teleostei</taxon>
        <taxon>Neoteleostei</taxon>
        <taxon>Acanthomorphata</taxon>
        <taxon>Gobiaria</taxon>
        <taxon>Gobiiformes</taxon>
        <taxon>Gobioidei</taxon>
        <taxon>Gobiidae</taxon>
        <taxon>Gobionellinae</taxon>
        <taxon>Mugilogobius</taxon>
    </lineage>
</organism>
<comment type="cofactor">
    <cofactor evidence="2">
        <name>thiamine diphosphate</name>
        <dbReference type="ChEBI" id="CHEBI:58937"/>
    </cofactor>
</comment>
<keyword evidence="7" id="KW-0479">Metal-binding</keyword>
<dbReference type="GO" id="GO:0030976">
    <property type="term" value="F:thiamine pyrophosphate binding"/>
    <property type="evidence" value="ECO:0007669"/>
    <property type="project" value="InterPro"/>
</dbReference>
<evidence type="ECO:0000256" key="18">
    <source>
        <dbReference type="ARBA" id="ARBA00048738"/>
    </source>
</evidence>
<dbReference type="InterPro" id="IPR011766">
    <property type="entry name" value="TPP_enzyme_TPP-bd"/>
</dbReference>
<evidence type="ECO:0000259" key="21">
    <source>
        <dbReference type="Pfam" id="PF00205"/>
    </source>
</evidence>
<keyword evidence="8 20" id="KW-0378">Hydrolase</keyword>
<evidence type="ECO:0000259" key="26">
    <source>
        <dbReference type="Pfam" id="PF21467"/>
    </source>
</evidence>
<feature type="domain" description="Thiamine pyrophosphate enzyme central" evidence="21">
    <location>
        <begin position="1448"/>
        <end position="1580"/>
    </location>
</feature>
<evidence type="ECO:0000256" key="6">
    <source>
        <dbReference type="ARBA" id="ARBA00022692"/>
    </source>
</evidence>
<evidence type="ECO:0000256" key="17">
    <source>
        <dbReference type="ARBA" id="ARBA00023295"/>
    </source>
</evidence>
<evidence type="ECO:0000256" key="1">
    <source>
        <dbReference type="ARBA" id="ARBA00001946"/>
    </source>
</evidence>
<dbReference type="GO" id="GO:0006631">
    <property type="term" value="P:fatty acid metabolic process"/>
    <property type="evidence" value="ECO:0007669"/>
    <property type="project" value="UniProtKB-KW"/>
</dbReference>
<evidence type="ECO:0000256" key="3">
    <source>
        <dbReference type="ARBA" id="ARBA00004389"/>
    </source>
</evidence>
<dbReference type="InterPro" id="IPR048912">
    <property type="entry name" value="BetaGal1-like_ABD1"/>
</dbReference>
<keyword evidence="17 20" id="KW-0326">Glycosidase</keyword>
<evidence type="ECO:0000256" key="14">
    <source>
        <dbReference type="ARBA" id="ARBA00023098"/>
    </source>
</evidence>
<evidence type="ECO:0000259" key="24">
    <source>
        <dbReference type="Pfam" id="PF02776"/>
    </source>
</evidence>
<dbReference type="GO" id="GO:0005789">
    <property type="term" value="C:endoplasmic reticulum membrane"/>
    <property type="evidence" value="ECO:0007669"/>
    <property type="project" value="UniProtKB-SubCell"/>
</dbReference>
<evidence type="ECO:0000259" key="25">
    <source>
        <dbReference type="Pfam" id="PF21317"/>
    </source>
</evidence>
<evidence type="ECO:0000256" key="9">
    <source>
        <dbReference type="ARBA" id="ARBA00022824"/>
    </source>
</evidence>
<dbReference type="Pfam" id="PF01301">
    <property type="entry name" value="Glyco_hydro_35"/>
    <property type="match status" value="1"/>
</dbReference>
<dbReference type="InterPro" id="IPR029061">
    <property type="entry name" value="THDP-binding"/>
</dbReference>
<dbReference type="Gene3D" id="3.20.20.80">
    <property type="entry name" value="Glycosidases"/>
    <property type="match status" value="1"/>
</dbReference>
<dbReference type="FunFam" id="3.40.50.970:FF:000048">
    <property type="entry name" value="IlvB (bacterial acetolactate synthase)-like"/>
    <property type="match status" value="2"/>
</dbReference>
<evidence type="ECO:0000256" key="8">
    <source>
        <dbReference type="ARBA" id="ARBA00022801"/>
    </source>
</evidence>
<keyword evidence="16" id="KW-0456">Lyase</keyword>
<keyword evidence="9" id="KW-0256">Endoplasmic reticulum</keyword>
<feature type="domain" description="Thiamine pyrophosphate enzyme N-terminal TPP-binding" evidence="24">
    <location>
        <begin position="1229"/>
        <end position="1344"/>
    </location>
</feature>
<dbReference type="EMBL" id="JBBPFD010000021">
    <property type="protein sequence ID" value="KAK7883221.1"/>
    <property type="molecule type" value="Genomic_DNA"/>
</dbReference>
<dbReference type="GO" id="GO:0009099">
    <property type="term" value="P:L-valine biosynthetic process"/>
    <property type="evidence" value="ECO:0007669"/>
    <property type="project" value="TreeGrafter"/>
</dbReference>
<keyword evidence="14" id="KW-0443">Lipid metabolism</keyword>
<accession>A0AAW0MVG4</accession>
<evidence type="ECO:0000256" key="7">
    <source>
        <dbReference type="ARBA" id="ARBA00022723"/>
    </source>
</evidence>
<protein>
    <recommendedName>
        <fullName evidence="20">Beta-galactosidase</fullName>
        <ecNumber evidence="20">3.2.1.23</ecNumber>
    </recommendedName>
</protein>
<evidence type="ECO:0000256" key="5">
    <source>
        <dbReference type="ARBA" id="ARBA00009809"/>
    </source>
</evidence>
<evidence type="ECO:0000256" key="10">
    <source>
        <dbReference type="ARBA" id="ARBA00022832"/>
    </source>
</evidence>
<dbReference type="SUPFAM" id="SSF51445">
    <property type="entry name" value="(Trans)glycosidases"/>
    <property type="match status" value="1"/>
</dbReference>
<comment type="catalytic activity">
    <reaction evidence="20">
        <text>Hydrolysis of terminal non-reducing beta-D-galactose residues in beta-D-galactosides.</text>
        <dbReference type="EC" id="3.2.1.23"/>
    </reaction>
</comment>
<dbReference type="GO" id="GO:0009097">
    <property type="term" value="P:isoleucine biosynthetic process"/>
    <property type="evidence" value="ECO:0007669"/>
    <property type="project" value="TreeGrafter"/>
</dbReference>
<keyword evidence="6" id="KW-0812">Transmembrane</keyword>
<dbReference type="InterPro" id="IPR031330">
    <property type="entry name" value="Gly_Hdrlase_35_cat"/>
</dbReference>
<dbReference type="InterPro" id="IPR000399">
    <property type="entry name" value="TPP-bd_CS"/>
</dbReference>
<dbReference type="PROSITE" id="PS00187">
    <property type="entry name" value="TPP_ENZYMES"/>
    <property type="match status" value="2"/>
</dbReference>
<dbReference type="PRINTS" id="PR00742">
    <property type="entry name" value="GLHYDRLASE35"/>
</dbReference>
<dbReference type="Pfam" id="PF02775">
    <property type="entry name" value="TPP_enzyme_C"/>
    <property type="match status" value="2"/>
</dbReference>
<comment type="similarity">
    <text evidence="5">Belongs to the glycosyl hydrolase 35 family.</text>
</comment>
<dbReference type="GO" id="GO:0004565">
    <property type="term" value="F:beta-galactosidase activity"/>
    <property type="evidence" value="ECO:0007669"/>
    <property type="project" value="UniProtKB-EC"/>
</dbReference>
<comment type="caution">
    <text evidence="27">The sequence shown here is derived from an EMBL/GenBank/DDBJ whole genome shotgun (WGS) entry which is preliminary data.</text>
</comment>
<name>A0AAW0MVG4_9GOBI</name>
<feature type="domain" description="Thiamine pyrophosphate enzyme TPP-binding" evidence="23">
    <location>
        <begin position="1642"/>
        <end position="1789"/>
    </location>
</feature>
<comment type="similarity">
    <text evidence="4">Belongs to the TPP enzyme family.</text>
</comment>
<keyword evidence="10" id="KW-0276">Fatty acid metabolism</keyword>
<comment type="subcellular location">
    <subcellularLocation>
        <location evidence="3">Endoplasmic reticulum membrane</location>
        <topology evidence="3">Single-pass membrane protein</topology>
    </subcellularLocation>
</comment>